<evidence type="ECO:0000313" key="4">
    <source>
        <dbReference type="EMBL" id="CCE94303.1"/>
    </source>
</evidence>
<dbReference type="eggNOG" id="KOG0531">
    <property type="taxonomic scope" value="Eukaryota"/>
</dbReference>
<feature type="region of interest" description="Disordered" evidence="3">
    <location>
        <begin position="312"/>
        <end position="341"/>
    </location>
</feature>
<evidence type="ECO:0000256" key="3">
    <source>
        <dbReference type="SAM" id="MobiDB-lite"/>
    </source>
</evidence>
<feature type="compositionally biased region" description="Polar residues" evidence="3">
    <location>
        <begin position="219"/>
        <end position="233"/>
    </location>
</feature>
<feature type="compositionally biased region" description="Polar residues" evidence="3">
    <location>
        <begin position="271"/>
        <end position="290"/>
    </location>
</feature>
<dbReference type="GO" id="GO:0031536">
    <property type="term" value="P:positive regulation of exit from mitosis"/>
    <property type="evidence" value="ECO:0007669"/>
    <property type="project" value="EnsemblFungi"/>
</dbReference>
<dbReference type="SUPFAM" id="SSF52058">
    <property type="entry name" value="L domain-like"/>
    <property type="match status" value="1"/>
</dbReference>
<feature type="compositionally biased region" description="Polar residues" evidence="3">
    <location>
        <begin position="16"/>
        <end position="26"/>
    </location>
</feature>
<feature type="region of interest" description="Disordered" evidence="3">
    <location>
        <begin position="201"/>
        <end position="237"/>
    </location>
</feature>
<dbReference type="InterPro" id="IPR032675">
    <property type="entry name" value="LRR_dom_sf"/>
</dbReference>
<feature type="compositionally biased region" description="Basic and acidic residues" evidence="3">
    <location>
        <begin position="201"/>
        <end position="218"/>
    </location>
</feature>
<feature type="region of interest" description="Disordered" evidence="3">
    <location>
        <begin position="1"/>
        <end position="33"/>
    </location>
</feature>
<evidence type="ECO:0000256" key="1">
    <source>
        <dbReference type="ARBA" id="ARBA00022614"/>
    </source>
</evidence>
<dbReference type="FunCoup" id="G9A0A9">
    <property type="interactions" value="238"/>
</dbReference>
<dbReference type="GO" id="GO:0031028">
    <property type="term" value="P:septation initiation signaling"/>
    <property type="evidence" value="ECO:0007669"/>
    <property type="project" value="TreeGrafter"/>
</dbReference>
<dbReference type="PROSITE" id="PS51450">
    <property type="entry name" value="LRR"/>
    <property type="match status" value="2"/>
</dbReference>
<dbReference type="STRING" id="1076872.G9A0A9"/>
<dbReference type="GO" id="GO:0051293">
    <property type="term" value="P:establishment of spindle localization"/>
    <property type="evidence" value="ECO:0007669"/>
    <property type="project" value="EnsemblFungi"/>
</dbReference>
<dbReference type="GO" id="GO:1902412">
    <property type="term" value="P:regulation of mitotic cytokinesis"/>
    <property type="evidence" value="ECO:0007669"/>
    <property type="project" value="TreeGrafter"/>
</dbReference>
<dbReference type="Gene3D" id="3.80.10.10">
    <property type="entry name" value="Ribonuclease Inhibitor"/>
    <property type="match status" value="3"/>
</dbReference>
<keyword evidence="5" id="KW-1185">Reference proteome</keyword>
<dbReference type="InterPro" id="IPR052574">
    <property type="entry name" value="CDIRP"/>
</dbReference>
<dbReference type="GO" id="GO:0005777">
    <property type="term" value="C:peroxisome"/>
    <property type="evidence" value="ECO:0007669"/>
    <property type="project" value="EnsemblFungi"/>
</dbReference>
<dbReference type="PANTHER" id="PTHR47566:SF1">
    <property type="entry name" value="PROTEIN NUD1"/>
    <property type="match status" value="1"/>
</dbReference>
<keyword evidence="2" id="KW-0677">Repeat</keyword>
<dbReference type="GO" id="GO:0000073">
    <property type="term" value="P:initial mitotic spindle pole body separation"/>
    <property type="evidence" value="ECO:0007669"/>
    <property type="project" value="EnsemblFungi"/>
</dbReference>
<reference evidence="4 5" key="1">
    <citation type="journal article" date="2011" name="Proc. Natl. Acad. Sci. U.S.A.">
        <title>Evolutionary erosion of yeast sex chromosomes by mating-type switching accidents.</title>
        <authorList>
            <person name="Gordon J.L."/>
            <person name="Armisen D."/>
            <person name="Proux-Wera E."/>
            <person name="Oheigeartaigh S.S."/>
            <person name="Byrne K.P."/>
            <person name="Wolfe K.H."/>
        </authorList>
    </citation>
    <scope>NUCLEOTIDE SEQUENCE [LARGE SCALE GENOMIC DNA]</scope>
    <source>
        <strain evidence="5">ATCC 10662 / CBS 1146 / NBRC 0425 / NCYC 2629 / NRRL Y-866</strain>
    </source>
</reference>
<dbReference type="Pfam" id="PF12799">
    <property type="entry name" value="LRR_4"/>
    <property type="match status" value="1"/>
</dbReference>
<dbReference type="EMBL" id="HE616749">
    <property type="protein sequence ID" value="CCE94303.1"/>
    <property type="molecule type" value="Genomic_DNA"/>
</dbReference>
<evidence type="ECO:0000256" key="2">
    <source>
        <dbReference type="ARBA" id="ARBA00022737"/>
    </source>
</evidence>
<feature type="region of interest" description="Disordered" evidence="3">
    <location>
        <begin position="140"/>
        <end position="180"/>
    </location>
</feature>
<feature type="compositionally biased region" description="Basic and acidic residues" evidence="3">
    <location>
        <begin position="1"/>
        <end position="10"/>
    </location>
</feature>
<dbReference type="InParanoid" id="G9A0A9"/>
<proteinExistence type="predicted"/>
<dbReference type="Pfam" id="PF13516">
    <property type="entry name" value="LRR_6"/>
    <property type="match status" value="1"/>
</dbReference>
<organism evidence="4 5">
    <name type="scientific">Torulaspora delbrueckii</name>
    <name type="common">Yeast</name>
    <name type="synonym">Candida colliculosa</name>
    <dbReference type="NCBI Taxonomy" id="4950"/>
    <lineage>
        <taxon>Eukaryota</taxon>
        <taxon>Fungi</taxon>
        <taxon>Dikarya</taxon>
        <taxon>Ascomycota</taxon>
        <taxon>Saccharomycotina</taxon>
        <taxon>Saccharomycetes</taxon>
        <taxon>Saccharomycetales</taxon>
        <taxon>Saccharomycetaceae</taxon>
        <taxon>Torulaspora</taxon>
    </lineage>
</organism>
<dbReference type="InterPro" id="IPR001611">
    <property type="entry name" value="Leu-rich_rpt"/>
</dbReference>
<dbReference type="RefSeq" id="XP_003683514.1">
    <property type="nucleotide sequence ID" value="XM_003683466.1"/>
</dbReference>
<feature type="compositionally biased region" description="Acidic residues" evidence="3">
    <location>
        <begin position="319"/>
        <end position="335"/>
    </location>
</feature>
<feature type="compositionally biased region" description="Basic residues" evidence="3">
    <location>
        <begin position="146"/>
        <end position="158"/>
    </location>
</feature>
<dbReference type="GO" id="GO:0030953">
    <property type="term" value="P:astral microtubule organization"/>
    <property type="evidence" value="ECO:0007669"/>
    <property type="project" value="EnsemblFungi"/>
</dbReference>
<dbReference type="GO" id="GO:0061499">
    <property type="term" value="C:outer plaque of mitotic spindle pole body"/>
    <property type="evidence" value="ECO:0007669"/>
    <property type="project" value="EnsemblFungi"/>
</dbReference>
<dbReference type="GO" id="GO:0045132">
    <property type="term" value="P:meiotic chromosome segregation"/>
    <property type="evidence" value="ECO:0007669"/>
    <property type="project" value="EnsemblFungi"/>
</dbReference>
<feature type="region of interest" description="Disordered" evidence="3">
    <location>
        <begin position="268"/>
        <end position="299"/>
    </location>
</feature>
<dbReference type="AlphaFoldDB" id="G9A0A9"/>
<name>G9A0A9_TORDE</name>
<dbReference type="KEGG" id="tdl:TDEL_0H04440"/>
<dbReference type="Proteomes" id="UP000005627">
    <property type="component" value="Chromosome 8"/>
</dbReference>
<dbReference type="PANTHER" id="PTHR47566">
    <property type="match status" value="1"/>
</dbReference>
<dbReference type="OrthoDB" id="7451790at2759"/>
<gene>
    <name evidence="4" type="primary">TDEL0H04440</name>
    <name evidence="4" type="ORF">TDEL_0H04440</name>
</gene>
<evidence type="ECO:0000313" key="5">
    <source>
        <dbReference type="Proteomes" id="UP000005627"/>
    </source>
</evidence>
<dbReference type="GeneID" id="11501704"/>
<dbReference type="HOGENOM" id="CLU_340727_0_0_1"/>
<sequence>MEHSPSKDLAEGLQSFHISSPAPQRNSDGEKNHLKQYLLNNEFPDSKFLSYLGDSESKSYIKRLGDWSMNYGTVQQRSKSPAKGDTNGATGSIAVKENLEPPQFKQYLQNNQAANSSKQESYRDPESELILTASLNDISGIPTNTFKRHDHHERRRFLRNSDTNSVAASERSLDEEDEDVDPALEARGVFDNILKVQKSNYDFHQDKPKDEPTARDSDGTSSYLGETPSSLSPNFGVYPEKPAIDGIKLITPEEMGLVFDNVNGVWYKPPTKNQDISSSRTIDNGDSTISEDQRRSESGRFIATSATTRVARNQPPLPIDDEFSEERDEVEDDTPLDAPQINPQFLLRGHTMRKNMKSVGNTTQNMIGNITTASQVETSFQQNKRELIAVLTDVIAPRKVDWKQLSSINLQGANLNQVMGLGEILPRVIDCNLNDNNLRGLQGIPPGTIRLTCRNNQLSTSYFNLDGLPHLETVDLSHNSIGHNLGLLANCTHLREVDLSHNKLKSLDGNLGPSRVLKLNLSHNKISGIIDFAQLIKYSQESEAGWTTIEELNLSNNNITSVKNVRCLPNLRVLKLDENPIAELIEPNEITNHNLKTLTITNTQGALTRIGQNQLPYRRLRILRTDCFPQLAQWRSMPRSLEELVLTNGTTEKLLPWQILPNALRRLAITKIQGLKDLPSDLGALIPCLQELDISNNQLESCYKLIEALPTLCLVRLNLKNNPICSTKRGSKQQQLVEVSRMACPRLKELLV</sequence>
<dbReference type="InterPro" id="IPR025875">
    <property type="entry name" value="Leu-rich_rpt_4"/>
</dbReference>
<dbReference type="GO" id="GO:0035591">
    <property type="term" value="F:signaling adaptor activity"/>
    <property type="evidence" value="ECO:0007669"/>
    <property type="project" value="EnsemblFungi"/>
</dbReference>
<keyword evidence="1" id="KW-0433">Leucine-rich repeat</keyword>
<accession>G9A0A9</accession>
<protein>
    <submittedName>
        <fullName evidence="4">Uncharacterized protein</fullName>
    </submittedName>
</protein>